<feature type="compositionally biased region" description="Acidic residues" evidence="1">
    <location>
        <begin position="127"/>
        <end position="144"/>
    </location>
</feature>
<sequence>MKRKFKKHASPSKKITLVIVEEEEPELAKQFKKAPAKAERSKGIELLYDVSLLEEAQLKKDLKRSKRETNIDQAGGSSEGVDFESKVPDEPKGKSIDTSKGTCLKPRVSNVSKGDSSKSEYESWGDSGDEANVQDDEDIQDSDDEPQHTNDERTDSENQEINDDEQETEYEFVHTPLNYVPTHDITVEEYERINEELYGDVNVSLTDAEPADKEKDDEEMIVAGHVNINKEGAGNQVKDDAQTLKLSLYVINQSETVTTTPAPTIYSLISSLYHALQQIATIPTPTTTKATTSTTIVPDSETLAALQLRVTDIEKDVKELKDVDNSTKVISTIKYEVLNAIKEYIGSNLDDALHKMEHARKKQIPKETITLFDTTALEEFNQKTTLFETMTKSKSFNKSLKQRALYHVLMESILKDEDAMDEGVADKLKKRKSYDTDKDKGPSAGSDQGGKSTQAAETVFEVRDTQGQQNLREDTSNIDELPVVNVDPKVGSRN</sequence>
<evidence type="ECO:0000313" key="2">
    <source>
        <dbReference type="EMBL" id="GJT76389.1"/>
    </source>
</evidence>
<proteinExistence type="predicted"/>
<reference evidence="2" key="2">
    <citation type="submission" date="2022-01" db="EMBL/GenBank/DDBJ databases">
        <authorList>
            <person name="Yamashiro T."/>
            <person name="Shiraishi A."/>
            <person name="Satake H."/>
            <person name="Nakayama K."/>
        </authorList>
    </citation>
    <scope>NUCLEOTIDE SEQUENCE</scope>
</reference>
<feature type="region of interest" description="Disordered" evidence="1">
    <location>
        <begin position="60"/>
        <end position="168"/>
    </location>
</feature>
<dbReference type="Proteomes" id="UP001151760">
    <property type="component" value="Unassembled WGS sequence"/>
</dbReference>
<name>A0ABQ5GLQ9_9ASTR</name>
<protein>
    <submittedName>
        <fullName evidence="2">Uncharacterized protein</fullName>
    </submittedName>
</protein>
<dbReference type="EMBL" id="BQNB010018619">
    <property type="protein sequence ID" value="GJT76389.1"/>
    <property type="molecule type" value="Genomic_DNA"/>
</dbReference>
<evidence type="ECO:0000256" key="1">
    <source>
        <dbReference type="SAM" id="MobiDB-lite"/>
    </source>
</evidence>
<organism evidence="2 3">
    <name type="scientific">Tanacetum coccineum</name>
    <dbReference type="NCBI Taxonomy" id="301880"/>
    <lineage>
        <taxon>Eukaryota</taxon>
        <taxon>Viridiplantae</taxon>
        <taxon>Streptophyta</taxon>
        <taxon>Embryophyta</taxon>
        <taxon>Tracheophyta</taxon>
        <taxon>Spermatophyta</taxon>
        <taxon>Magnoliopsida</taxon>
        <taxon>eudicotyledons</taxon>
        <taxon>Gunneridae</taxon>
        <taxon>Pentapetalae</taxon>
        <taxon>asterids</taxon>
        <taxon>campanulids</taxon>
        <taxon>Asterales</taxon>
        <taxon>Asteraceae</taxon>
        <taxon>Asteroideae</taxon>
        <taxon>Anthemideae</taxon>
        <taxon>Anthemidinae</taxon>
        <taxon>Tanacetum</taxon>
    </lineage>
</organism>
<reference evidence="2" key="1">
    <citation type="journal article" date="2022" name="Int. J. Mol. Sci.">
        <title>Draft Genome of Tanacetum Coccineum: Genomic Comparison of Closely Related Tanacetum-Family Plants.</title>
        <authorList>
            <person name="Yamashiro T."/>
            <person name="Shiraishi A."/>
            <person name="Nakayama K."/>
            <person name="Satake H."/>
        </authorList>
    </citation>
    <scope>NUCLEOTIDE SEQUENCE</scope>
</reference>
<feature type="compositionally biased region" description="Basic and acidic residues" evidence="1">
    <location>
        <begin position="83"/>
        <end position="97"/>
    </location>
</feature>
<comment type="caution">
    <text evidence="2">The sequence shown here is derived from an EMBL/GenBank/DDBJ whole genome shotgun (WGS) entry which is preliminary data.</text>
</comment>
<accession>A0ABQ5GLQ9</accession>
<feature type="compositionally biased region" description="Acidic residues" evidence="1">
    <location>
        <begin position="157"/>
        <end position="168"/>
    </location>
</feature>
<keyword evidence="3" id="KW-1185">Reference proteome</keyword>
<feature type="compositionally biased region" description="Polar residues" evidence="1">
    <location>
        <begin position="445"/>
        <end position="456"/>
    </location>
</feature>
<gene>
    <name evidence="2" type="ORF">Tco_1043114</name>
</gene>
<feature type="region of interest" description="Disordered" evidence="1">
    <location>
        <begin position="430"/>
        <end position="494"/>
    </location>
</feature>
<feature type="compositionally biased region" description="Basic and acidic residues" evidence="1">
    <location>
        <begin position="145"/>
        <end position="156"/>
    </location>
</feature>
<evidence type="ECO:0000313" key="3">
    <source>
        <dbReference type="Proteomes" id="UP001151760"/>
    </source>
</evidence>